<feature type="compositionally biased region" description="Low complexity" evidence="5">
    <location>
        <begin position="291"/>
        <end position="302"/>
    </location>
</feature>
<evidence type="ECO:0000256" key="5">
    <source>
        <dbReference type="SAM" id="MobiDB-lite"/>
    </source>
</evidence>
<dbReference type="SMART" id="SM00499">
    <property type="entry name" value="AAI"/>
    <property type="match status" value="1"/>
</dbReference>
<feature type="domain" description="Protein kinase" evidence="7">
    <location>
        <begin position="1"/>
        <end position="250"/>
    </location>
</feature>
<dbReference type="AlphaFoldDB" id="A0A8S9Q1E6"/>
<feature type="signal peptide" evidence="6">
    <location>
        <begin position="1"/>
        <end position="19"/>
    </location>
</feature>
<keyword evidence="6" id="KW-0732">Signal</keyword>
<dbReference type="GO" id="GO:0005524">
    <property type="term" value="F:ATP binding"/>
    <property type="evidence" value="ECO:0007669"/>
    <property type="project" value="UniProtKB-KW"/>
</dbReference>
<proteinExistence type="predicted"/>
<keyword evidence="3" id="KW-0067">ATP-binding</keyword>
<dbReference type="InterPro" id="IPR011009">
    <property type="entry name" value="Kinase-like_dom_sf"/>
</dbReference>
<dbReference type="PROSITE" id="PS00108">
    <property type="entry name" value="PROTEIN_KINASE_ST"/>
    <property type="match status" value="1"/>
</dbReference>
<dbReference type="GO" id="GO:0008289">
    <property type="term" value="F:lipid binding"/>
    <property type="evidence" value="ECO:0007669"/>
    <property type="project" value="UniProtKB-KW"/>
</dbReference>
<dbReference type="CDD" id="cd01959">
    <property type="entry name" value="nsLTP2"/>
    <property type="match status" value="1"/>
</dbReference>
<protein>
    <recommendedName>
        <fullName evidence="7">Protein kinase domain-containing protein</fullName>
    </recommendedName>
</protein>
<evidence type="ECO:0000256" key="1">
    <source>
        <dbReference type="ARBA" id="ARBA00022448"/>
    </source>
</evidence>
<keyword evidence="1" id="KW-0813">Transport</keyword>
<dbReference type="Pfam" id="PF14368">
    <property type="entry name" value="LTP_2"/>
    <property type="match status" value="1"/>
</dbReference>
<evidence type="ECO:0000259" key="7">
    <source>
        <dbReference type="PROSITE" id="PS50011"/>
    </source>
</evidence>
<evidence type="ECO:0000256" key="6">
    <source>
        <dbReference type="SAM" id="SignalP"/>
    </source>
</evidence>
<dbReference type="InterPro" id="IPR000719">
    <property type="entry name" value="Prot_kinase_dom"/>
</dbReference>
<dbReference type="InterPro" id="IPR036312">
    <property type="entry name" value="Bifun_inhib/LTP/seed_sf"/>
</dbReference>
<organism evidence="8 9">
    <name type="scientific">Brassica cretica</name>
    <name type="common">Mustard</name>
    <dbReference type="NCBI Taxonomy" id="69181"/>
    <lineage>
        <taxon>Eukaryota</taxon>
        <taxon>Viridiplantae</taxon>
        <taxon>Streptophyta</taxon>
        <taxon>Embryophyta</taxon>
        <taxon>Tracheophyta</taxon>
        <taxon>Spermatophyta</taxon>
        <taxon>Magnoliopsida</taxon>
        <taxon>eudicotyledons</taxon>
        <taxon>Gunneridae</taxon>
        <taxon>Pentapetalae</taxon>
        <taxon>rosids</taxon>
        <taxon>malvids</taxon>
        <taxon>Brassicales</taxon>
        <taxon>Brassicaceae</taxon>
        <taxon>Brassiceae</taxon>
        <taxon>Brassica</taxon>
    </lineage>
</organism>
<dbReference type="SMART" id="SM00220">
    <property type="entry name" value="S_TKc"/>
    <property type="match status" value="1"/>
</dbReference>
<dbReference type="GO" id="GO:0004672">
    <property type="term" value="F:protein kinase activity"/>
    <property type="evidence" value="ECO:0007669"/>
    <property type="project" value="InterPro"/>
</dbReference>
<dbReference type="GO" id="GO:0006869">
    <property type="term" value="P:lipid transport"/>
    <property type="evidence" value="ECO:0007669"/>
    <property type="project" value="InterPro"/>
</dbReference>
<keyword evidence="4" id="KW-0446">Lipid-binding</keyword>
<dbReference type="Pfam" id="PF00069">
    <property type="entry name" value="Pkinase"/>
    <property type="match status" value="1"/>
</dbReference>
<gene>
    <name evidence="8" type="ORF">F2Q69_00050909</name>
</gene>
<dbReference type="SUPFAM" id="SSF56112">
    <property type="entry name" value="Protein kinase-like (PK-like)"/>
    <property type="match status" value="1"/>
</dbReference>
<name>A0A8S9Q1E6_BRACR</name>
<reference evidence="8" key="1">
    <citation type="submission" date="2019-12" db="EMBL/GenBank/DDBJ databases">
        <title>Genome sequencing and annotation of Brassica cretica.</title>
        <authorList>
            <person name="Studholme D.J."/>
            <person name="Sarris P."/>
        </authorList>
    </citation>
    <scope>NUCLEOTIDE SEQUENCE</scope>
    <source>
        <strain evidence="8">PFS-109/04</strain>
        <tissue evidence="8">Leaf</tissue>
    </source>
</reference>
<keyword evidence="2" id="KW-0547">Nucleotide-binding</keyword>
<dbReference type="PANTHER" id="PTHR46008">
    <property type="entry name" value="LEAF RUST 10 DISEASE-RESISTANCE LOCUS RECEPTOR-LIKE PROTEIN KINASE-LIKE 1.4"/>
    <property type="match status" value="1"/>
</dbReference>
<feature type="chain" id="PRO_5035788846" description="Protein kinase domain-containing protein" evidence="6">
    <location>
        <begin position="20"/>
        <end position="302"/>
    </location>
</feature>
<dbReference type="PROSITE" id="PS50011">
    <property type="entry name" value="PROTEIN_KINASE_DOM"/>
    <property type="match status" value="1"/>
</dbReference>
<dbReference type="SUPFAM" id="SSF47699">
    <property type="entry name" value="Bifunctional inhibitor/lipid-transfer protein/seed storage 2S albumin"/>
    <property type="match status" value="1"/>
</dbReference>
<dbReference type="InterPro" id="IPR008271">
    <property type="entry name" value="Ser/Thr_kinase_AS"/>
</dbReference>
<dbReference type="PANTHER" id="PTHR46008:SF30">
    <property type="entry name" value="PROTEIN KINASE DOMAIN-CONTAINING PROTEIN"/>
    <property type="match status" value="1"/>
</dbReference>
<dbReference type="Proteomes" id="UP000712600">
    <property type="component" value="Unassembled WGS sequence"/>
</dbReference>
<feature type="region of interest" description="Disordered" evidence="5">
    <location>
        <begin position="274"/>
        <end position="302"/>
    </location>
</feature>
<evidence type="ECO:0000256" key="2">
    <source>
        <dbReference type="ARBA" id="ARBA00022741"/>
    </source>
</evidence>
<sequence>MKILALTLMVFVILSPSFAAPTKVALGAACDAKQLQPCLAAITGGGQPSGDCCAKLKEQQPCLCGYAKNPAFAQYISSPNSRKVLSACGVPHPRIIHRDVKTTNILLDEKSTVKVADFGLSRLFSTDQTHVSTAPQGTPGYVDPEYYQCYRLNEKSDVYSFGVVLAELISSKEAVDITRHRHDINLANMAVSKIQNNAVHELLDPSLGFSKDPEVKRMMVSVAELAFRCLQQEREGRPSMDEIVEILKGIKGENRVTPPPDVVDIEVSGEDDLGLLRHSVPPPVSPDTDKFTSSSDTAASSF</sequence>
<dbReference type="InterPro" id="IPR033872">
    <property type="entry name" value="nsLTP2"/>
</dbReference>
<accession>A0A8S9Q1E6</accession>
<dbReference type="EMBL" id="QGKX02001347">
    <property type="protein sequence ID" value="KAF3525770.1"/>
    <property type="molecule type" value="Genomic_DNA"/>
</dbReference>
<dbReference type="InterPro" id="IPR016140">
    <property type="entry name" value="Bifunc_inhib/LTP/seed_store"/>
</dbReference>
<comment type="caution">
    <text evidence="8">The sequence shown here is derived from an EMBL/GenBank/DDBJ whole genome shotgun (WGS) entry which is preliminary data.</text>
</comment>
<dbReference type="Gene3D" id="1.10.510.10">
    <property type="entry name" value="Transferase(Phosphotransferase) domain 1"/>
    <property type="match status" value="1"/>
</dbReference>
<evidence type="ECO:0000313" key="8">
    <source>
        <dbReference type="EMBL" id="KAF3525770.1"/>
    </source>
</evidence>
<evidence type="ECO:0000313" key="9">
    <source>
        <dbReference type="Proteomes" id="UP000712600"/>
    </source>
</evidence>
<evidence type="ECO:0000256" key="3">
    <source>
        <dbReference type="ARBA" id="ARBA00022840"/>
    </source>
</evidence>
<evidence type="ECO:0000256" key="4">
    <source>
        <dbReference type="ARBA" id="ARBA00023121"/>
    </source>
</evidence>